<dbReference type="InterPro" id="IPR034242">
    <property type="entry name" value="MauL"/>
</dbReference>
<dbReference type="Gene3D" id="2.60.40.420">
    <property type="entry name" value="Cupredoxins - blue copper proteins"/>
    <property type="match status" value="1"/>
</dbReference>
<dbReference type="EMBL" id="JACHHU010000001">
    <property type="protein sequence ID" value="MBB6541616.1"/>
    <property type="molecule type" value="Genomic_DNA"/>
</dbReference>
<gene>
    <name evidence="2" type="ORF">HNQ55_000090</name>
</gene>
<dbReference type="CDD" id="cd04221">
    <property type="entry name" value="MauL"/>
    <property type="match status" value="1"/>
</dbReference>
<dbReference type="RefSeq" id="WP_184421025.1">
    <property type="nucleotide sequence ID" value="NZ_AP027362.1"/>
</dbReference>
<comment type="caution">
    <text evidence="2">The sequence shown here is derived from an EMBL/GenBank/DDBJ whole genome shotgun (WGS) entry which is preliminary data.</text>
</comment>
<evidence type="ECO:0000313" key="3">
    <source>
        <dbReference type="Proteomes" id="UP000537141"/>
    </source>
</evidence>
<organism evidence="2 3">
    <name type="scientific">Thalassotalea piscium</name>
    <dbReference type="NCBI Taxonomy" id="1230533"/>
    <lineage>
        <taxon>Bacteria</taxon>
        <taxon>Pseudomonadati</taxon>
        <taxon>Pseudomonadota</taxon>
        <taxon>Gammaproteobacteria</taxon>
        <taxon>Alteromonadales</taxon>
        <taxon>Colwelliaceae</taxon>
        <taxon>Thalassotalea</taxon>
    </lineage>
</organism>
<feature type="chain" id="PRO_5030815478" evidence="1">
    <location>
        <begin position="28"/>
        <end position="235"/>
    </location>
</feature>
<keyword evidence="3" id="KW-1185">Reference proteome</keyword>
<feature type="signal peptide" evidence="1">
    <location>
        <begin position="1"/>
        <end position="27"/>
    </location>
</feature>
<dbReference type="InterPro" id="IPR008972">
    <property type="entry name" value="Cupredoxin"/>
</dbReference>
<accession>A0A7X0NDU5</accession>
<sequence length="235" mass="26389">MITLIYRITITYFIASFIFSLFACVHAAPQLVINVIDQDQQPLANAVVEVLLKKETTEANVESANQLSNTQTIPTYVIDQINKSFVPEVLVIPKNSLVSFPNSDDLRHHVYSFSAAKTFELKLYAGKPKSPLLFPEEGIVVLGCNIHDAMVGYIYVSNEKQVAKTDNNGLIQINQVFSQIEQLKVWHPNSSKGVDYRKSYNSADLTLVNGRVTITFNVNAPMPRDTFEDQFSHAY</sequence>
<protein>
    <submittedName>
        <fullName evidence="2">Plastocyanin</fullName>
    </submittedName>
</protein>
<dbReference type="AlphaFoldDB" id="A0A7X0NDU5"/>
<dbReference type="SUPFAM" id="SSF49503">
    <property type="entry name" value="Cupredoxins"/>
    <property type="match status" value="1"/>
</dbReference>
<reference evidence="2 3" key="1">
    <citation type="submission" date="2020-08" db="EMBL/GenBank/DDBJ databases">
        <title>Genomic Encyclopedia of Type Strains, Phase IV (KMG-IV): sequencing the most valuable type-strain genomes for metagenomic binning, comparative biology and taxonomic classification.</title>
        <authorList>
            <person name="Goeker M."/>
        </authorList>
    </citation>
    <scope>NUCLEOTIDE SEQUENCE [LARGE SCALE GENOMIC DNA]</scope>
    <source>
        <strain evidence="2 3">DSM 26287</strain>
    </source>
</reference>
<proteinExistence type="predicted"/>
<dbReference type="PROSITE" id="PS51257">
    <property type="entry name" value="PROKAR_LIPOPROTEIN"/>
    <property type="match status" value="1"/>
</dbReference>
<keyword evidence="1" id="KW-0732">Signal</keyword>
<evidence type="ECO:0000256" key="1">
    <source>
        <dbReference type="SAM" id="SignalP"/>
    </source>
</evidence>
<dbReference type="Proteomes" id="UP000537141">
    <property type="component" value="Unassembled WGS sequence"/>
</dbReference>
<evidence type="ECO:0000313" key="2">
    <source>
        <dbReference type="EMBL" id="MBB6541616.1"/>
    </source>
</evidence>
<name>A0A7X0NDU5_9GAMM</name>